<dbReference type="EMBL" id="CM043023">
    <property type="protein sequence ID" value="KAI4455725.1"/>
    <property type="molecule type" value="Genomic_DNA"/>
</dbReference>
<dbReference type="Proteomes" id="UP001056778">
    <property type="component" value="Chromosome 9"/>
</dbReference>
<sequence length="844" mass="97527">MVRDKLDMLFETPSTTAIKINQDLAIEGHTMLFLNTVVAERDIYLPAINSGQNTDEKILSVDQKLPIIEHSEVVTDEIPEQMLYNPHYSIEGNDANQIDDLPSSGTVSNSENSDDGDRDFDINAYLYNGEKLDGVIDSEEYESDEIESEDEINNNEFNNKVKEKTFSDRESINFEEAHQNLEETLAEKLKRDKIQKLKFIRCQICPNRRKPSKNANNNVESNDVYYPCVYCKGVFSKNYLRRHVKNCSVQNCKKSTQNCLTMSQTFTACEMDPTNVISKLNVKEKVFDMMRGDEISFEAKRDLLIVQFGDSYLKKHRKERSSYTCSNRMRELSRLLILYRKLTNKKQVDFKDLLHPKNFDDIITTVRELSGYDHTKKSFKSPSLAMHLGTTLKLISDELIHLVLKEARGFTCKIKNELQSWLQSIKNFRKLIESRWNIEMASLANKDLQEKKWNKPLLLPLVCDIKKFREETFKIADNCTEAFRNNLANQNDYKMLVQCLLALLIIFNRRRIGDVQYLKISDYKNDQRSNYTDFENALSATEKVLATKYRRVLNSGKGSRAVVILIPEMIEKYIKLLLKQRDKFIDTDNDYLFAVPGSKVKWGRDDVAIRNLTKKMTLKNPSAITSNKLRKQIATVMQILSLSKDDIKQFSTFMGHTQKTHEEFYELPVDVYQTAKVSKMLLMIENGVPIEHKGKNLSEIEIDTEFAEENDAARVPNDADVYFEEPVTDKDGNQENNVPLDESLDEQIETPDKNNGNGSCTVVAKKRQIDLENTALSSNMNKRKRWTELEVGLLKRNFGSFIKKKIYPSTSEIKEFCVKNNVCRDAMVVKSKLQHLIRTNTKKS</sequence>
<gene>
    <name evidence="1" type="ORF">MML48_9g00002688</name>
</gene>
<evidence type="ECO:0000313" key="2">
    <source>
        <dbReference type="Proteomes" id="UP001056778"/>
    </source>
</evidence>
<keyword evidence="2" id="KW-1185">Reference proteome</keyword>
<organism evidence="1 2">
    <name type="scientific">Holotrichia oblita</name>
    <name type="common">Chafer beetle</name>
    <dbReference type="NCBI Taxonomy" id="644536"/>
    <lineage>
        <taxon>Eukaryota</taxon>
        <taxon>Metazoa</taxon>
        <taxon>Ecdysozoa</taxon>
        <taxon>Arthropoda</taxon>
        <taxon>Hexapoda</taxon>
        <taxon>Insecta</taxon>
        <taxon>Pterygota</taxon>
        <taxon>Neoptera</taxon>
        <taxon>Endopterygota</taxon>
        <taxon>Coleoptera</taxon>
        <taxon>Polyphaga</taxon>
        <taxon>Scarabaeiformia</taxon>
        <taxon>Scarabaeidae</taxon>
        <taxon>Melolonthinae</taxon>
        <taxon>Holotrichia</taxon>
    </lineage>
</organism>
<proteinExistence type="predicted"/>
<comment type="caution">
    <text evidence="1">The sequence shown here is derived from an EMBL/GenBank/DDBJ whole genome shotgun (WGS) entry which is preliminary data.</text>
</comment>
<name>A0ACB9SKK3_HOLOL</name>
<reference evidence="1" key="1">
    <citation type="submission" date="2022-04" db="EMBL/GenBank/DDBJ databases">
        <title>Chromosome-scale genome assembly of Holotrichia oblita Faldermann.</title>
        <authorList>
            <person name="Rongchong L."/>
        </authorList>
    </citation>
    <scope>NUCLEOTIDE SEQUENCE</scope>
    <source>
        <strain evidence="1">81SQS9</strain>
    </source>
</reference>
<protein>
    <submittedName>
        <fullName evidence="1">Uncharacterized protein</fullName>
    </submittedName>
</protein>
<evidence type="ECO:0000313" key="1">
    <source>
        <dbReference type="EMBL" id="KAI4455725.1"/>
    </source>
</evidence>
<accession>A0ACB9SKK3</accession>